<accession>A0A3E1HDL0</accession>
<dbReference type="EMBL" id="QAYL01000029">
    <property type="protein sequence ID" value="RFD24533.1"/>
    <property type="molecule type" value="Genomic_DNA"/>
</dbReference>
<dbReference type="AlphaFoldDB" id="A0A3E1HDL0"/>
<comment type="caution">
    <text evidence="2">The sequence shown here is derived from an EMBL/GenBank/DDBJ whole genome shotgun (WGS) entry which is preliminary data.</text>
</comment>
<protein>
    <submittedName>
        <fullName evidence="2">PE family protein</fullName>
    </submittedName>
</protein>
<dbReference type="InterPro" id="IPR038332">
    <property type="entry name" value="PPE_sf"/>
</dbReference>
<keyword evidence="3" id="KW-1185">Reference proteome</keyword>
<dbReference type="InterPro" id="IPR000084">
    <property type="entry name" value="PE-PGRS_N"/>
</dbReference>
<dbReference type="Pfam" id="PF00934">
    <property type="entry name" value="PE"/>
    <property type="match status" value="1"/>
</dbReference>
<dbReference type="Gene3D" id="1.10.287.850">
    <property type="entry name" value="HP0062-like domain"/>
    <property type="match status" value="1"/>
</dbReference>
<dbReference type="OrthoDB" id="4753478at2"/>
<organism evidence="2 3">
    <name type="scientific">Mycobacterium uberis</name>
    <dbReference type="NCBI Taxonomy" id="2162698"/>
    <lineage>
        <taxon>Bacteria</taxon>
        <taxon>Bacillati</taxon>
        <taxon>Actinomycetota</taxon>
        <taxon>Actinomycetes</taxon>
        <taxon>Mycobacteriales</taxon>
        <taxon>Mycobacteriaceae</taxon>
        <taxon>Mycobacterium</taxon>
    </lineage>
</organism>
<reference evidence="2 3" key="1">
    <citation type="submission" date="2018-07" db="EMBL/GenBank/DDBJ databases">
        <title>Whole genome sequence of Mycobacterium uberis.</title>
        <authorList>
            <person name="Benjak A."/>
        </authorList>
    </citation>
    <scope>NUCLEOTIDE SEQUENCE [LARGE SCALE GENOMIC DNA]</scope>
    <source>
        <strain evidence="2 3">Jura</strain>
    </source>
</reference>
<evidence type="ECO:0000313" key="3">
    <source>
        <dbReference type="Proteomes" id="UP000258522"/>
    </source>
</evidence>
<name>A0A3E1HDL0_9MYCO</name>
<sequence length="100" mass="10705">MSFFLDVEPQAIQLAASQLQVLGSSTVASNVAAASVTTLIPPPAADDVSALLAQFFNAHGQQYQAHATRGTAIYQRLVETLAEAGERYENVEFSNGEMFN</sequence>
<gene>
    <name evidence="2" type="ORF">MUBE_13650</name>
</gene>
<dbReference type="SUPFAM" id="SSF140459">
    <property type="entry name" value="PE/PPE dimer-like"/>
    <property type="match status" value="1"/>
</dbReference>
<evidence type="ECO:0000259" key="1">
    <source>
        <dbReference type="Pfam" id="PF00934"/>
    </source>
</evidence>
<dbReference type="RefSeq" id="WP_116540936.1">
    <property type="nucleotide sequence ID" value="NZ_QAYL01000029.1"/>
</dbReference>
<evidence type="ECO:0000313" key="2">
    <source>
        <dbReference type="EMBL" id="RFD24533.1"/>
    </source>
</evidence>
<feature type="domain" description="PE" evidence="1">
    <location>
        <begin position="6"/>
        <end position="95"/>
    </location>
</feature>
<proteinExistence type="predicted"/>
<dbReference type="Proteomes" id="UP000258522">
    <property type="component" value="Unassembled WGS sequence"/>
</dbReference>